<gene>
    <name evidence="5" type="ORF">BGO89_09310</name>
</gene>
<dbReference type="GO" id="GO:0008199">
    <property type="term" value="F:ferric iron binding"/>
    <property type="evidence" value="ECO:0007669"/>
    <property type="project" value="InterPro"/>
</dbReference>
<dbReference type="PANTHER" id="PTHR33711">
    <property type="entry name" value="DIOXYGENASE, PUTATIVE (AFU_ORTHOLOGUE AFUA_2G02910)-RELATED"/>
    <property type="match status" value="1"/>
</dbReference>
<dbReference type="Proteomes" id="UP000184233">
    <property type="component" value="Unassembled WGS sequence"/>
</dbReference>
<organism evidence="5 6">
    <name type="scientific">Candidatus Kapaibacterium thiocyanatum</name>
    <dbReference type="NCBI Taxonomy" id="1895771"/>
    <lineage>
        <taxon>Bacteria</taxon>
        <taxon>Pseudomonadati</taxon>
        <taxon>Candidatus Kapaibacteriota</taxon>
        <taxon>Candidatus Kapaibacteriia</taxon>
        <taxon>Candidatus Kapaibacteriales</taxon>
        <taxon>Candidatus Kapaibacteriaceae</taxon>
        <taxon>Candidatus Kapaibacterium</taxon>
    </lineage>
</organism>
<dbReference type="InterPro" id="IPR015889">
    <property type="entry name" value="Intradiol_dOase_core"/>
</dbReference>
<dbReference type="InterPro" id="IPR000627">
    <property type="entry name" value="Intradiol_dOase_C"/>
</dbReference>
<evidence type="ECO:0000256" key="2">
    <source>
        <dbReference type="ARBA" id="ARBA00022964"/>
    </source>
</evidence>
<dbReference type="EMBL" id="MKVH01000024">
    <property type="protein sequence ID" value="OJX57335.1"/>
    <property type="molecule type" value="Genomic_DNA"/>
</dbReference>
<reference evidence="5 6" key="1">
    <citation type="submission" date="2016-09" db="EMBL/GenBank/DDBJ databases">
        <title>Genome-resolved meta-omics ties microbial dynamics to process performance in biotechnology for thiocyanate degradation.</title>
        <authorList>
            <person name="Kantor R.S."/>
            <person name="Huddy R.J."/>
            <person name="Iyer R."/>
            <person name="Thomas B.C."/>
            <person name="Brown C.T."/>
            <person name="Anantharaman K."/>
            <person name="Tringe S."/>
            <person name="Hettich R.L."/>
            <person name="Harrison S.T."/>
            <person name="Banfield J.F."/>
        </authorList>
    </citation>
    <scope>NUCLEOTIDE SEQUENCE [LARGE SCALE GENOMIC DNA]</scope>
    <source>
        <strain evidence="5">59-99</strain>
    </source>
</reference>
<feature type="domain" description="Intradiol ring-cleavage dioxygenases" evidence="4">
    <location>
        <begin position="67"/>
        <end position="171"/>
    </location>
</feature>
<dbReference type="InterPro" id="IPR050770">
    <property type="entry name" value="Intradiol_RC_Dioxygenase"/>
</dbReference>
<dbReference type="PANTHER" id="PTHR33711:SF10">
    <property type="entry name" value="INTRADIOL RING-CLEAVAGE DIOXYGENASES DOMAIN-CONTAINING PROTEIN"/>
    <property type="match status" value="1"/>
</dbReference>
<protein>
    <submittedName>
        <fullName evidence="5">Intradiol ring-cleavage dioxygenase</fullName>
    </submittedName>
</protein>
<name>A0A1M3KY76_9BACT</name>
<dbReference type="Pfam" id="PF00775">
    <property type="entry name" value="Dioxygenase_C"/>
    <property type="match status" value="1"/>
</dbReference>
<keyword evidence="2 5" id="KW-0223">Dioxygenase</keyword>
<dbReference type="SUPFAM" id="SSF49482">
    <property type="entry name" value="Aromatic compound dioxygenase"/>
    <property type="match status" value="1"/>
</dbReference>
<dbReference type="STRING" id="1895771.BGO89_09310"/>
<dbReference type="GO" id="GO:0016702">
    <property type="term" value="F:oxidoreductase activity, acting on single donors with incorporation of molecular oxygen, incorporation of two atoms of oxygen"/>
    <property type="evidence" value="ECO:0007669"/>
    <property type="project" value="InterPro"/>
</dbReference>
<proteinExistence type="inferred from homology"/>
<dbReference type="AlphaFoldDB" id="A0A1M3KY76"/>
<evidence type="ECO:0000313" key="5">
    <source>
        <dbReference type="EMBL" id="OJX57335.1"/>
    </source>
</evidence>
<accession>A0A1M3KY76</accession>
<evidence type="ECO:0000259" key="4">
    <source>
        <dbReference type="Pfam" id="PF00775"/>
    </source>
</evidence>
<evidence type="ECO:0000313" key="6">
    <source>
        <dbReference type="Proteomes" id="UP000184233"/>
    </source>
</evidence>
<sequence length="214" mass="24076">MHPILLAIVFTIILTSCDAQTSDRRASSRSVGGHVGGPCEGCEAIHEYGNTPLFPVDTLPSYTDNEPKLVVRGTIFQRDGITPAPNVILYIYHTDRRGRYARTGNETGWAKRHGFVRGWIRTGADGRYTFHTFRPAAYADGTEPEHIHAVVKEPDINEYYIDDFMFDDDSLLTQSRRDRLPKRGGSGIVHPHVENGILTIRRDIVLGLNIPDYR</sequence>
<dbReference type="Gene3D" id="2.60.130.10">
    <property type="entry name" value="Aromatic compound dioxygenase"/>
    <property type="match status" value="1"/>
</dbReference>
<evidence type="ECO:0000256" key="3">
    <source>
        <dbReference type="ARBA" id="ARBA00023002"/>
    </source>
</evidence>
<evidence type="ECO:0000256" key="1">
    <source>
        <dbReference type="ARBA" id="ARBA00007825"/>
    </source>
</evidence>
<comment type="caution">
    <text evidence="5">The sequence shown here is derived from an EMBL/GenBank/DDBJ whole genome shotgun (WGS) entry which is preliminary data.</text>
</comment>
<keyword evidence="3" id="KW-0560">Oxidoreductase</keyword>
<comment type="similarity">
    <text evidence="1">Belongs to the intradiol ring-cleavage dioxygenase family.</text>
</comment>